<dbReference type="Proteomes" id="UP000807159">
    <property type="component" value="Chromosome 15"/>
</dbReference>
<proteinExistence type="predicted"/>
<keyword evidence="1" id="KW-0812">Transmembrane</keyword>
<gene>
    <name evidence="2" type="ORF">H0E87_026267</name>
</gene>
<feature type="transmembrane region" description="Helical" evidence="1">
    <location>
        <begin position="6"/>
        <end position="28"/>
    </location>
</feature>
<dbReference type="AlphaFoldDB" id="A0A8T2X317"/>
<evidence type="ECO:0000313" key="3">
    <source>
        <dbReference type="Proteomes" id="UP000807159"/>
    </source>
</evidence>
<keyword evidence="3" id="KW-1185">Reference proteome</keyword>
<feature type="non-terminal residue" evidence="2">
    <location>
        <position position="170"/>
    </location>
</feature>
<keyword evidence="1" id="KW-0472">Membrane</keyword>
<evidence type="ECO:0000256" key="1">
    <source>
        <dbReference type="SAM" id="Phobius"/>
    </source>
</evidence>
<dbReference type="EMBL" id="JACEGQ020000015">
    <property type="protein sequence ID" value="KAH8487616.1"/>
    <property type="molecule type" value="Genomic_DNA"/>
</dbReference>
<accession>A0A8T2X317</accession>
<name>A0A8T2X317_POPDE</name>
<evidence type="ECO:0000313" key="2">
    <source>
        <dbReference type="EMBL" id="KAH8487616.1"/>
    </source>
</evidence>
<sequence length="170" mass="19101">MGLINLGGVVGCVISEGPGVFVGLPNVVKAWSTQVYALFVGNLFFASAQLIFFFLGLVLSLKVPLNLMFSRVSSGKILMQRRYTLILVDSEALEARWYCSILKFQLHLALILLFRLLWEFFKGKTSSTGYDCQLSFTSLVPDQWCLEPWYHSSHSNLYIAYMHASSGNSQ</sequence>
<organism evidence="2 3">
    <name type="scientific">Populus deltoides</name>
    <name type="common">Eastern poplar</name>
    <name type="synonym">Eastern cottonwood</name>
    <dbReference type="NCBI Taxonomy" id="3696"/>
    <lineage>
        <taxon>Eukaryota</taxon>
        <taxon>Viridiplantae</taxon>
        <taxon>Streptophyta</taxon>
        <taxon>Embryophyta</taxon>
        <taxon>Tracheophyta</taxon>
        <taxon>Spermatophyta</taxon>
        <taxon>Magnoliopsida</taxon>
        <taxon>eudicotyledons</taxon>
        <taxon>Gunneridae</taxon>
        <taxon>Pentapetalae</taxon>
        <taxon>rosids</taxon>
        <taxon>fabids</taxon>
        <taxon>Malpighiales</taxon>
        <taxon>Salicaceae</taxon>
        <taxon>Saliceae</taxon>
        <taxon>Populus</taxon>
    </lineage>
</organism>
<reference evidence="2" key="1">
    <citation type="journal article" date="2021" name="J. Hered.">
        <title>Genome Assembly of Salicaceae Populus deltoides (Eastern Cottonwood) I-69 Based on Nanopore Sequencing and Hi-C Technologies.</title>
        <authorList>
            <person name="Bai S."/>
            <person name="Wu H."/>
            <person name="Zhang J."/>
            <person name="Pan Z."/>
            <person name="Zhao W."/>
            <person name="Li Z."/>
            <person name="Tong C."/>
        </authorList>
    </citation>
    <scope>NUCLEOTIDE SEQUENCE</scope>
    <source>
        <tissue evidence="2">Leaf</tissue>
    </source>
</reference>
<protein>
    <submittedName>
        <fullName evidence="2">Uncharacterized protein</fullName>
    </submittedName>
</protein>
<feature type="transmembrane region" description="Helical" evidence="1">
    <location>
        <begin position="35"/>
        <end position="59"/>
    </location>
</feature>
<comment type="caution">
    <text evidence="2">The sequence shown here is derived from an EMBL/GenBank/DDBJ whole genome shotgun (WGS) entry which is preliminary data.</text>
</comment>
<keyword evidence="1" id="KW-1133">Transmembrane helix</keyword>